<feature type="compositionally biased region" description="Polar residues" evidence="1">
    <location>
        <begin position="80"/>
        <end position="91"/>
    </location>
</feature>
<keyword evidence="2" id="KW-0812">Transmembrane</keyword>
<evidence type="ECO:0000256" key="2">
    <source>
        <dbReference type="SAM" id="Phobius"/>
    </source>
</evidence>
<dbReference type="Proteomes" id="UP000315395">
    <property type="component" value="Chromosome"/>
</dbReference>
<dbReference type="KEGG" id="orz:FNH13_02900"/>
<keyword evidence="4" id="KW-1185">Reference proteome</keyword>
<evidence type="ECO:0000256" key="1">
    <source>
        <dbReference type="SAM" id="MobiDB-lite"/>
    </source>
</evidence>
<keyword evidence="2" id="KW-1133">Transmembrane helix</keyword>
<dbReference type="AlphaFoldDB" id="A0A516G7B0"/>
<protein>
    <submittedName>
        <fullName evidence="3">Uncharacterized protein</fullName>
    </submittedName>
</protein>
<organism evidence="3 4">
    <name type="scientific">Ornithinimicrobium ciconiae</name>
    <dbReference type="NCBI Taxonomy" id="2594265"/>
    <lineage>
        <taxon>Bacteria</taxon>
        <taxon>Bacillati</taxon>
        <taxon>Actinomycetota</taxon>
        <taxon>Actinomycetes</taxon>
        <taxon>Micrococcales</taxon>
        <taxon>Ornithinimicrobiaceae</taxon>
        <taxon>Ornithinimicrobium</taxon>
    </lineage>
</organism>
<reference evidence="3 4" key="1">
    <citation type="submission" date="2019-07" db="EMBL/GenBank/DDBJ databases">
        <title>complete genome sequencing of Ornithinimicrobium sp. H23M54.</title>
        <authorList>
            <person name="Bae J.-W."/>
            <person name="Lee S.-Y."/>
        </authorList>
    </citation>
    <scope>NUCLEOTIDE SEQUENCE [LARGE SCALE GENOMIC DNA]</scope>
    <source>
        <strain evidence="3 4">H23M54</strain>
    </source>
</reference>
<accession>A0A516G7B0</accession>
<sequence length="736" mass="78447">MSDDEIRDALERAADVVPDPDLSHTAWYAGRSRKRRTSRAWWGAGGAVAAAALVGAIAWNGGALSLPDSGPAGTAGDDTALTSEAGPTSGTDEPARSGQPTMLTFTSEKGEIEPTGGVLEPWAPEEESATTWHLTDELMWMVRPEQADQHDPNVTLTLEQGTWSVRGCGLAMQAPGTVTDGQMTITGDWDVDADPDPGAACVPDRTPWRDSQWWESLLSGSPLLARDGTTLLLSGTVGEQPVFDRVSVGFKRSGVTEPQIGAGRAATWEDLAQDWVEAPVDELMAQVPGREFVDTEPDPEADLQLTSPGVGDLSISGCRDGGFTQSWLLDSGGTALFLDPLEVRAAVGCIGPGARQESLVTGMLTNGSEISVHGDYLIIDGWVDPTVLDPQPIVDTRPALLSPPMLLPEVKQLTQADTLMPEVLAVPGDGIPTLAEDPTDSFVAAFVSEDHDNALLLLGSDQQWRVAATGVGGVSRDGLFMSMPSILDTSISPGGDHLAYRTALRTDASVIVISASTGEAVEFETDGEFPDNFANDFFWLDDDRLAVDLREDRAMIIDLSTGEVTHDASWSQLREVAPWRIIVQADEDEESGEIEQSGPVVLQQLDAAGAVVEETPLGFTSQPGYQSALAEDRVATVITTQDPTVIEPEGWQGEVPESVSLVLAKDGTEDSINVLQAEAHTVTPVRWVDRGTLIVRVAGDGFHHYVLWDTQNGGTQLLTQVDLPLGQGPVFGRVVP</sequence>
<evidence type="ECO:0000313" key="3">
    <source>
        <dbReference type="EMBL" id="QDO87411.1"/>
    </source>
</evidence>
<name>A0A516G7B0_9MICO</name>
<dbReference type="SUPFAM" id="SSF82171">
    <property type="entry name" value="DPP6 N-terminal domain-like"/>
    <property type="match status" value="1"/>
</dbReference>
<keyword evidence="2" id="KW-0472">Membrane</keyword>
<proteinExistence type="predicted"/>
<dbReference type="OrthoDB" id="3783677at2"/>
<dbReference type="RefSeq" id="WP_143782069.1">
    <property type="nucleotide sequence ID" value="NZ_CP041616.1"/>
</dbReference>
<gene>
    <name evidence="3" type="ORF">FNH13_02900</name>
</gene>
<evidence type="ECO:0000313" key="4">
    <source>
        <dbReference type="Proteomes" id="UP000315395"/>
    </source>
</evidence>
<feature type="region of interest" description="Disordered" evidence="1">
    <location>
        <begin position="69"/>
        <end position="99"/>
    </location>
</feature>
<feature type="transmembrane region" description="Helical" evidence="2">
    <location>
        <begin position="40"/>
        <end position="59"/>
    </location>
</feature>
<dbReference type="EMBL" id="CP041616">
    <property type="protein sequence ID" value="QDO87411.1"/>
    <property type="molecule type" value="Genomic_DNA"/>
</dbReference>